<dbReference type="InterPro" id="IPR039204">
    <property type="entry name" value="MRS2-like"/>
</dbReference>
<dbReference type="AlphaFoldDB" id="A0A485LLC8"/>
<evidence type="ECO:0000313" key="11">
    <source>
        <dbReference type="EMBL" id="KAF0686150.1"/>
    </source>
</evidence>
<feature type="region of interest" description="Disordered" evidence="10">
    <location>
        <begin position="1"/>
        <end position="23"/>
    </location>
</feature>
<dbReference type="GO" id="GO:0015095">
    <property type="term" value="F:magnesium ion transmembrane transporter activity"/>
    <property type="evidence" value="ECO:0007669"/>
    <property type="project" value="TreeGrafter"/>
</dbReference>
<evidence type="ECO:0000313" key="13">
    <source>
        <dbReference type="Proteomes" id="UP000332933"/>
    </source>
</evidence>
<keyword evidence="7 9" id="KW-0406">Ion transport</keyword>
<keyword evidence="9" id="KW-0496">Mitochondrion</keyword>
<keyword evidence="3 9" id="KW-0812">Transmembrane</keyword>
<dbReference type="PANTHER" id="PTHR13890">
    <property type="entry name" value="RNA SPLICING PROTEIN MRS2, MITOCHONDRIAL"/>
    <property type="match status" value="1"/>
</dbReference>
<evidence type="ECO:0000256" key="8">
    <source>
        <dbReference type="ARBA" id="ARBA00023136"/>
    </source>
</evidence>
<evidence type="ECO:0000313" key="12">
    <source>
        <dbReference type="EMBL" id="VFT98783.1"/>
    </source>
</evidence>
<dbReference type="Gene3D" id="1.20.58.340">
    <property type="entry name" value="Magnesium transport protein CorA, transmembrane region"/>
    <property type="match status" value="2"/>
</dbReference>
<comment type="similarity">
    <text evidence="9">Belongs to the CorA metal ion transporter (MIT) (TC 1.A.35) family.</text>
</comment>
<organism evidence="12 13">
    <name type="scientific">Aphanomyces stellatus</name>
    <dbReference type="NCBI Taxonomy" id="120398"/>
    <lineage>
        <taxon>Eukaryota</taxon>
        <taxon>Sar</taxon>
        <taxon>Stramenopiles</taxon>
        <taxon>Oomycota</taxon>
        <taxon>Saprolegniomycetes</taxon>
        <taxon>Saprolegniales</taxon>
        <taxon>Verrucalvaceae</taxon>
        <taxon>Aphanomyces</taxon>
    </lineage>
</organism>
<dbReference type="GO" id="GO:0005743">
    <property type="term" value="C:mitochondrial inner membrane"/>
    <property type="evidence" value="ECO:0007669"/>
    <property type="project" value="UniProtKB-SubCell"/>
</dbReference>
<keyword evidence="4 9" id="KW-0460">Magnesium</keyword>
<keyword evidence="5" id="KW-0809">Transit peptide</keyword>
<gene>
    <name evidence="12" type="primary">Aste57867_22115</name>
    <name evidence="11" type="ORF">As57867_022046</name>
    <name evidence="12" type="ORF">ASTE57867_22115</name>
</gene>
<protein>
    <recommendedName>
        <fullName evidence="9">Magnesium transporter</fullName>
    </recommendedName>
</protein>
<keyword evidence="2 9" id="KW-0813">Transport</keyword>
<reference evidence="11" key="2">
    <citation type="submission" date="2019-06" db="EMBL/GenBank/DDBJ databases">
        <title>Genomics analysis of Aphanomyces spp. identifies a new class of oomycete effector associated with host adaptation.</title>
        <authorList>
            <person name="Gaulin E."/>
        </authorList>
    </citation>
    <scope>NUCLEOTIDE SEQUENCE</scope>
    <source>
        <strain evidence="11">CBS 578.67</strain>
    </source>
</reference>
<evidence type="ECO:0000256" key="5">
    <source>
        <dbReference type="ARBA" id="ARBA00022946"/>
    </source>
</evidence>
<keyword evidence="6 9" id="KW-1133">Transmembrane helix</keyword>
<dbReference type="OrthoDB" id="10251508at2759"/>
<dbReference type="PANTHER" id="PTHR13890:SF0">
    <property type="entry name" value="MAGNESIUM TRANSPORTER MRS2 HOMOLOG, MITOCHONDRIAL"/>
    <property type="match status" value="1"/>
</dbReference>
<dbReference type="InterPro" id="IPR045863">
    <property type="entry name" value="CorA_TM1_TM2"/>
</dbReference>
<keyword evidence="8 9" id="KW-0472">Membrane</keyword>
<keyword evidence="9" id="KW-0999">Mitochondrion inner membrane</keyword>
<dbReference type="EMBL" id="CAADRA010007041">
    <property type="protein sequence ID" value="VFT98783.1"/>
    <property type="molecule type" value="Genomic_DNA"/>
</dbReference>
<evidence type="ECO:0000256" key="10">
    <source>
        <dbReference type="SAM" id="MobiDB-lite"/>
    </source>
</evidence>
<evidence type="ECO:0000256" key="1">
    <source>
        <dbReference type="ARBA" id="ARBA00004141"/>
    </source>
</evidence>
<dbReference type="Proteomes" id="UP000332933">
    <property type="component" value="Unassembled WGS sequence"/>
</dbReference>
<feature type="transmembrane region" description="Helical" evidence="9">
    <location>
        <begin position="328"/>
        <end position="355"/>
    </location>
</feature>
<proteinExistence type="inferred from homology"/>
<evidence type="ECO:0000256" key="2">
    <source>
        <dbReference type="ARBA" id="ARBA00022448"/>
    </source>
</evidence>
<comment type="subcellular location">
    <subcellularLocation>
        <location evidence="1">Membrane</location>
        <topology evidence="1">Multi-pass membrane protein</topology>
    </subcellularLocation>
    <subcellularLocation>
        <location evidence="9">Mitochondrion inner membrane</location>
        <topology evidence="9">Multi-pass membrane protein</topology>
    </subcellularLocation>
</comment>
<dbReference type="EMBL" id="VJMH01007015">
    <property type="protein sequence ID" value="KAF0686150.1"/>
    <property type="molecule type" value="Genomic_DNA"/>
</dbReference>
<accession>A0A485LLC8</accession>
<feature type="transmembrane region" description="Helical" evidence="9">
    <location>
        <begin position="367"/>
        <end position="390"/>
    </location>
</feature>
<evidence type="ECO:0000256" key="9">
    <source>
        <dbReference type="RuleBase" id="RU366042"/>
    </source>
</evidence>
<dbReference type="Pfam" id="PF22099">
    <property type="entry name" value="MRS2-like"/>
    <property type="match status" value="1"/>
</dbReference>
<evidence type="ECO:0000256" key="6">
    <source>
        <dbReference type="ARBA" id="ARBA00022989"/>
    </source>
</evidence>
<name>A0A485LLC8_9STRA</name>
<sequence>MSTLFESALPSCQDADAKPSPALIMPPKVLESRDGAPQRKRLALSFDATGESKYIEVSRNDVLMLIENKASSLVARENTMLGNNDTEEVPSGPRTRMKSERVPMDIPAIHMRDLRKLDAIFSVSNEPSITVRHQVVLVNCDPIRAVVLRDRCLVFLPDGADSVIHQLTTSFADHLEDACTAFEFAAIEAILATICRVLSKSCDDIIPKSSESLDKMAKNDAMLSELENLRENKNSMSALESQVAGMRRMLMAFLDNEEDLRMLYLTKLYEEPKLAHDLFSFDTDEVESFFEMYLQDIYGSQTRVSLMVNNVLNTESIVMLKLDSKRNFLLSIDLSLTVLSTLIAVPTFVVGGFGMNLDSYLQEVEGIFWIIFSFCIVFVAVGYSYVINFLQDQGVNMSWSY</sequence>
<evidence type="ECO:0000256" key="7">
    <source>
        <dbReference type="ARBA" id="ARBA00023065"/>
    </source>
</evidence>
<reference evidence="12 13" key="1">
    <citation type="submission" date="2019-03" db="EMBL/GenBank/DDBJ databases">
        <authorList>
            <person name="Gaulin E."/>
            <person name="Dumas B."/>
        </authorList>
    </citation>
    <scope>NUCLEOTIDE SEQUENCE [LARGE SCALE GENOMIC DNA]</scope>
    <source>
        <strain evidence="12">CBS 568.67</strain>
    </source>
</reference>
<keyword evidence="13" id="KW-1185">Reference proteome</keyword>
<dbReference type="SUPFAM" id="SSF144083">
    <property type="entry name" value="Magnesium transport protein CorA, transmembrane region"/>
    <property type="match status" value="1"/>
</dbReference>
<evidence type="ECO:0000256" key="4">
    <source>
        <dbReference type="ARBA" id="ARBA00022842"/>
    </source>
</evidence>
<dbReference type="Gene3D" id="2.40.128.330">
    <property type="match status" value="1"/>
</dbReference>
<evidence type="ECO:0000256" key="3">
    <source>
        <dbReference type="ARBA" id="ARBA00022692"/>
    </source>
</evidence>
<dbReference type="CDD" id="cd12823">
    <property type="entry name" value="Mrs2_Mfm1p-like"/>
    <property type="match status" value="1"/>
</dbReference>